<protein>
    <submittedName>
        <fullName evidence="1">Uncharacterized protein</fullName>
    </submittedName>
</protein>
<evidence type="ECO:0000313" key="1">
    <source>
        <dbReference type="EMBL" id="KAL0308946.1"/>
    </source>
</evidence>
<proteinExistence type="predicted"/>
<reference evidence="1" key="2">
    <citation type="journal article" date="2024" name="Plant">
        <title>Genomic evolution and insights into agronomic trait innovations of Sesamum species.</title>
        <authorList>
            <person name="Miao H."/>
            <person name="Wang L."/>
            <person name="Qu L."/>
            <person name="Liu H."/>
            <person name="Sun Y."/>
            <person name="Le M."/>
            <person name="Wang Q."/>
            <person name="Wei S."/>
            <person name="Zheng Y."/>
            <person name="Lin W."/>
            <person name="Duan Y."/>
            <person name="Cao H."/>
            <person name="Xiong S."/>
            <person name="Wang X."/>
            <person name="Wei L."/>
            <person name="Li C."/>
            <person name="Ma Q."/>
            <person name="Ju M."/>
            <person name="Zhao R."/>
            <person name="Li G."/>
            <person name="Mu C."/>
            <person name="Tian Q."/>
            <person name="Mei H."/>
            <person name="Zhang T."/>
            <person name="Gao T."/>
            <person name="Zhang H."/>
        </authorList>
    </citation>
    <scope>NUCLEOTIDE SEQUENCE</scope>
    <source>
        <strain evidence="1">G02</strain>
    </source>
</reference>
<dbReference type="EMBL" id="JACGWJ010000027">
    <property type="protein sequence ID" value="KAL0308946.1"/>
    <property type="molecule type" value="Genomic_DNA"/>
</dbReference>
<organism evidence="1">
    <name type="scientific">Sesamum radiatum</name>
    <name type="common">Black benniseed</name>
    <dbReference type="NCBI Taxonomy" id="300843"/>
    <lineage>
        <taxon>Eukaryota</taxon>
        <taxon>Viridiplantae</taxon>
        <taxon>Streptophyta</taxon>
        <taxon>Embryophyta</taxon>
        <taxon>Tracheophyta</taxon>
        <taxon>Spermatophyta</taxon>
        <taxon>Magnoliopsida</taxon>
        <taxon>eudicotyledons</taxon>
        <taxon>Gunneridae</taxon>
        <taxon>Pentapetalae</taxon>
        <taxon>asterids</taxon>
        <taxon>lamiids</taxon>
        <taxon>Lamiales</taxon>
        <taxon>Pedaliaceae</taxon>
        <taxon>Sesamum</taxon>
    </lineage>
</organism>
<gene>
    <name evidence="1" type="ORF">Sradi_5836900</name>
</gene>
<reference evidence="1" key="1">
    <citation type="submission" date="2020-06" db="EMBL/GenBank/DDBJ databases">
        <authorList>
            <person name="Li T."/>
            <person name="Hu X."/>
            <person name="Zhang T."/>
            <person name="Song X."/>
            <person name="Zhang H."/>
            <person name="Dai N."/>
            <person name="Sheng W."/>
            <person name="Hou X."/>
            <person name="Wei L."/>
        </authorList>
    </citation>
    <scope>NUCLEOTIDE SEQUENCE</scope>
    <source>
        <strain evidence="1">G02</strain>
        <tissue evidence="1">Leaf</tissue>
    </source>
</reference>
<dbReference type="AlphaFoldDB" id="A0AAW2KRY9"/>
<sequence length="64" mass="7206">MDLDQDSFDPFKLYTHSNVVRKLLLPECGLTSRGTFGIEESYIFVVNEEACSAFPYLMSHGGND</sequence>
<accession>A0AAW2KRY9</accession>
<comment type="caution">
    <text evidence="1">The sequence shown here is derived from an EMBL/GenBank/DDBJ whole genome shotgun (WGS) entry which is preliminary data.</text>
</comment>
<name>A0AAW2KRY9_SESRA</name>